<evidence type="ECO:0000313" key="6">
    <source>
        <dbReference type="EMBL" id="QNX04353.1"/>
    </source>
</evidence>
<dbReference type="InterPro" id="IPR027417">
    <property type="entry name" value="P-loop_NTPase"/>
</dbReference>
<accession>A0A7H2PNC0</accession>
<dbReference type="InterPro" id="IPR017871">
    <property type="entry name" value="ABC_transporter-like_CS"/>
</dbReference>
<dbReference type="AlphaFoldDB" id="A0A7H2PNC0"/>
<dbReference type="PROSITE" id="PS00211">
    <property type="entry name" value="ABC_TRANSPORTER_1"/>
    <property type="match status" value="1"/>
</dbReference>
<comment type="similarity">
    <text evidence="1">Belongs to the ABC transporter superfamily.</text>
</comment>
<reference evidence="6 7" key="2">
    <citation type="submission" date="2020-09" db="EMBL/GenBank/DDBJ databases">
        <authorList>
            <person name="Chen F.-J."/>
            <person name="Lee Y.-T."/>
        </authorList>
    </citation>
    <scope>NUCLEOTIDE SEQUENCE [LARGE SCALE GENOMIC DNA]</scope>
    <source>
        <strain evidence="6 7">AS73</strain>
    </source>
</reference>
<evidence type="ECO:0000256" key="2">
    <source>
        <dbReference type="ARBA" id="ARBA00022448"/>
    </source>
</evidence>
<protein>
    <submittedName>
        <fullName evidence="6">ABC transporter ATP-binding protein</fullName>
    </submittedName>
</protein>
<dbReference type="InterPro" id="IPR050319">
    <property type="entry name" value="ABC_transp_ATP-bind"/>
</dbReference>
<evidence type="ECO:0000256" key="4">
    <source>
        <dbReference type="ARBA" id="ARBA00022840"/>
    </source>
</evidence>
<feature type="domain" description="ABC transporter" evidence="5">
    <location>
        <begin position="5"/>
        <end position="240"/>
    </location>
</feature>
<dbReference type="GO" id="GO:0055085">
    <property type="term" value="P:transmembrane transport"/>
    <property type="evidence" value="ECO:0007669"/>
    <property type="project" value="UniProtKB-ARBA"/>
</dbReference>
<dbReference type="InterPro" id="IPR003593">
    <property type="entry name" value="AAA+_ATPase"/>
</dbReference>
<dbReference type="GO" id="GO:0005524">
    <property type="term" value="F:ATP binding"/>
    <property type="evidence" value="ECO:0007669"/>
    <property type="project" value="UniProtKB-KW"/>
</dbReference>
<evidence type="ECO:0000313" key="7">
    <source>
        <dbReference type="Proteomes" id="UP000516862"/>
    </source>
</evidence>
<keyword evidence="3" id="KW-0547">Nucleotide-binding</keyword>
<dbReference type="GO" id="GO:0016887">
    <property type="term" value="F:ATP hydrolysis activity"/>
    <property type="evidence" value="ECO:0007669"/>
    <property type="project" value="InterPro"/>
</dbReference>
<dbReference type="EMBL" id="CP061561">
    <property type="protein sequence ID" value="QNX04353.1"/>
    <property type="molecule type" value="Genomic_DNA"/>
</dbReference>
<dbReference type="PANTHER" id="PTHR43776:SF7">
    <property type="entry name" value="D,D-DIPEPTIDE TRANSPORT ATP-BINDING PROTEIN DDPF-RELATED"/>
    <property type="match status" value="1"/>
</dbReference>
<dbReference type="RefSeq" id="WP_151686002.1">
    <property type="nucleotide sequence ID" value="NZ_BKEE01000076.1"/>
</dbReference>
<dbReference type="PROSITE" id="PS50893">
    <property type="entry name" value="ABC_TRANSPORTER_2"/>
    <property type="match status" value="1"/>
</dbReference>
<dbReference type="InterPro" id="IPR003439">
    <property type="entry name" value="ABC_transporter-like_ATP-bd"/>
</dbReference>
<reference evidence="7" key="1">
    <citation type="submission" date="2020-09" db="EMBL/GenBank/DDBJ databases">
        <title>Clinical and molecular characterization of Acinetobacter seifertii in Taiwan.</title>
        <authorList>
            <person name="Li L.-H."/>
            <person name="Yang Y.-S."/>
            <person name="Sun J.-R."/>
            <person name="Huang T.-W."/>
            <person name="Huang W.-C."/>
            <person name="Wang Y.-C."/>
            <person name="Kuo T.-H."/>
            <person name="Kuo S.-C."/>
            <person name="Chen T.-L."/>
        </authorList>
    </citation>
    <scope>NUCLEOTIDE SEQUENCE [LARGE SCALE GENOMIC DNA]</scope>
    <source>
        <strain evidence="7">AS73</strain>
    </source>
</reference>
<dbReference type="Gene3D" id="3.40.50.300">
    <property type="entry name" value="P-loop containing nucleotide triphosphate hydrolases"/>
    <property type="match status" value="1"/>
</dbReference>
<dbReference type="Proteomes" id="UP000516862">
    <property type="component" value="Chromosome"/>
</dbReference>
<organism evidence="6 7">
    <name type="scientific">Acinetobacter seifertii</name>
    <dbReference type="NCBI Taxonomy" id="1530123"/>
    <lineage>
        <taxon>Bacteria</taxon>
        <taxon>Pseudomonadati</taxon>
        <taxon>Pseudomonadota</taxon>
        <taxon>Gammaproteobacteria</taxon>
        <taxon>Moraxellales</taxon>
        <taxon>Moraxellaceae</taxon>
        <taxon>Acinetobacter</taxon>
        <taxon>Acinetobacter calcoaceticus/baumannii complex</taxon>
    </lineage>
</organism>
<proteinExistence type="inferred from homology"/>
<evidence type="ECO:0000256" key="1">
    <source>
        <dbReference type="ARBA" id="ARBA00005417"/>
    </source>
</evidence>
<dbReference type="Pfam" id="PF00005">
    <property type="entry name" value="ABC_tran"/>
    <property type="match status" value="1"/>
</dbReference>
<sequence>MKEILRVKNINNYILNNINLDIEEGTITSIIGKSGGGKSTIAKILSKIENFKFGIIELKYKNDYLNIAEISNKNFYSYLQIVFQDPYSSLNPQRTIFESLKVPCKNLLNLKNDECREKCTSMLSLVGLNDTVLDMYPNQLSGGQLQRINIARALIPNPKILILDEPLSALDISVQSQIINLLLELNKTQKITMIFISHDLHVVRHLSDYIYVVDTGSIIEHGKMYDIFHNPIKDLTKLMVDNYNSIKI</sequence>
<keyword evidence="2" id="KW-0813">Transport</keyword>
<gene>
    <name evidence="6" type="ORF">IC796_13395</name>
</gene>
<dbReference type="PANTHER" id="PTHR43776">
    <property type="entry name" value="TRANSPORT ATP-BINDING PROTEIN"/>
    <property type="match status" value="1"/>
</dbReference>
<dbReference type="SUPFAM" id="SSF52540">
    <property type="entry name" value="P-loop containing nucleoside triphosphate hydrolases"/>
    <property type="match status" value="1"/>
</dbReference>
<evidence type="ECO:0000259" key="5">
    <source>
        <dbReference type="PROSITE" id="PS50893"/>
    </source>
</evidence>
<dbReference type="CDD" id="cd03257">
    <property type="entry name" value="ABC_NikE_OppD_transporters"/>
    <property type="match status" value="1"/>
</dbReference>
<evidence type="ECO:0000256" key="3">
    <source>
        <dbReference type="ARBA" id="ARBA00022741"/>
    </source>
</evidence>
<name>A0A7H2PNC0_9GAMM</name>
<keyword evidence="4 6" id="KW-0067">ATP-binding</keyword>
<dbReference type="SMART" id="SM00382">
    <property type="entry name" value="AAA"/>
    <property type="match status" value="1"/>
</dbReference>